<feature type="transmembrane region" description="Helical" evidence="4">
    <location>
        <begin position="23"/>
        <end position="44"/>
    </location>
</feature>
<dbReference type="Gene3D" id="2.30.42.10">
    <property type="match status" value="1"/>
</dbReference>
<keyword evidence="7" id="KW-1185">Reference proteome</keyword>
<dbReference type="SUPFAM" id="SSF50156">
    <property type="entry name" value="PDZ domain-like"/>
    <property type="match status" value="1"/>
</dbReference>
<accession>A0A518AQR5</accession>
<dbReference type="Pfam" id="PF13365">
    <property type="entry name" value="Trypsin_2"/>
    <property type="match status" value="1"/>
</dbReference>
<dbReference type="Pfam" id="PF13180">
    <property type="entry name" value="PDZ_2"/>
    <property type="match status" value="1"/>
</dbReference>
<evidence type="ECO:0000313" key="6">
    <source>
        <dbReference type="EMBL" id="QDU57072.1"/>
    </source>
</evidence>
<keyword evidence="4" id="KW-1133">Transmembrane helix</keyword>
<proteinExistence type="inferred from homology"/>
<dbReference type="PANTHER" id="PTHR22939">
    <property type="entry name" value="SERINE PROTEASE FAMILY S1C HTRA-RELATED"/>
    <property type="match status" value="1"/>
</dbReference>
<protein>
    <submittedName>
        <fullName evidence="6">Periplasmic serine endoprotease DegP</fullName>
        <ecNumber evidence="6">3.4.21.107</ecNumber>
    </submittedName>
</protein>
<dbReference type="AlphaFoldDB" id="A0A518AQR5"/>
<evidence type="ECO:0000256" key="4">
    <source>
        <dbReference type="SAM" id="Phobius"/>
    </source>
</evidence>
<evidence type="ECO:0000256" key="1">
    <source>
        <dbReference type="ARBA" id="ARBA00010541"/>
    </source>
</evidence>
<evidence type="ECO:0000256" key="2">
    <source>
        <dbReference type="ARBA" id="ARBA00022670"/>
    </source>
</evidence>
<reference evidence="6 7" key="1">
    <citation type="submission" date="2019-02" db="EMBL/GenBank/DDBJ databases">
        <title>Deep-cultivation of Planctomycetes and their phenomic and genomic characterization uncovers novel biology.</title>
        <authorList>
            <person name="Wiegand S."/>
            <person name="Jogler M."/>
            <person name="Boedeker C."/>
            <person name="Pinto D."/>
            <person name="Vollmers J."/>
            <person name="Rivas-Marin E."/>
            <person name="Kohn T."/>
            <person name="Peeters S.H."/>
            <person name="Heuer A."/>
            <person name="Rast P."/>
            <person name="Oberbeckmann S."/>
            <person name="Bunk B."/>
            <person name="Jeske O."/>
            <person name="Meyerdierks A."/>
            <person name="Storesund J.E."/>
            <person name="Kallscheuer N."/>
            <person name="Luecker S."/>
            <person name="Lage O.M."/>
            <person name="Pohl T."/>
            <person name="Merkel B.J."/>
            <person name="Hornburger P."/>
            <person name="Mueller R.-W."/>
            <person name="Bruemmer F."/>
            <person name="Labrenz M."/>
            <person name="Spormann A.M."/>
            <person name="Op den Camp H."/>
            <person name="Overmann J."/>
            <person name="Amann R."/>
            <person name="Jetten M.S.M."/>
            <person name="Mascher T."/>
            <person name="Medema M.H."/>
            <person name="Devos D.P."/>
            <person name="Kaster A.-K."/>
            <person name="Ovreas L."/>
            <person name="Rohde M."/>
            <person name="Galperin M.Y."/>
            <person name="Jogler C."/>
        </authorList>
    </citation>
    <scope>NUCLEOTIDE SEQUENCE [LARGE SCALE GENOMIC DNA]</scope>
    <source>
        <strain evidence="6 7">Pan181</strain>
    </source>
</reference>
<dbReference type="InterPro" id="IPR036034">
    <property type="entry name" value="PDZ_sf"/>
</dbReference>
<dbReference type="EC" id="3.4.21.107" evidence="6"/>
<dbReference type="SMART" id="SM00228">
    <property type="entry name" value="PDZ"/>
    <property type="match status" value="1"/>
</dbReference>
<dbReference type="PANTHER" id="PTHR22939:SF129">
    <property type="entry name" value="SERINE PROTEASE HTRA2, MITOCHONDRIAL"/>
    <property type="match status" value="1"/>
</dbReference>
<sequence>MSLPEQNPSAAPPANAEGSNPNLTFLLVLLVVLVVVLAGPFLLGRFQYANTKARMQAEVEVATNQLTKVSAKLNDLSLASRLVAKRVSPSVVSIHRADMQGNEGQGSGVVVDNEGYIITNYHVVEGATGLHVILADGRVDYEPIVVGGDKRIDLALIKVNQPDLIAAEWGESDSLEVGDLVWAVGSPFGLDHTVTFGIVSAKQRRSMTGIQSNPFQEFLQTDVAINPGNSGGPLVDLDGRVVGINTAIVGQVYQGVSLSIPSQLARETYLKLKEDGWIERGYLGVEPHMLTDLRRRHYDLKPGEGVLAAKVSSLTPAERAGLRAGDVILKWNEHNASDPFLLTQAIADTPVGSKAQMLVRRIVQGVPTDVDLEVTVGAAPRLERLTQ</sequence>
<name>A0A518AQR5_9BACT</name>
<keyword evidence="3 6" id="KW-0378">Hydrolase</keyword>
<dbReference type="OrthoDB" id="248175at2"/>
<organism evidence="6 7">
    <name type="scientific">Aeoliella mucimassa</name>
    <dbReference type="NCBI Taxonomy" id="2527972"/>
    <lineage>
        <taxon>Bacteria</taxon>
        <taxon>Pseudomonadati</taxon>
        <taxon>Planctomycetota</taxon>
        <taxon>Planctomycetia</taxon>
        <taxon>Pirellulales</taxon>
        <taxon>Lacipirellulaceae</taxon>
        <taxon>Aeoliella</taxon>
    </lineage>
</organism>
<gene>
    <name evidence="6" type="primary">degP_3</name>
    <name evidence="6" type="ORF">Pan181_32860</name>
</gene>
<dbReference type="EMBL" id="CP036278">
    <property type="protein sequence ID" value="QDU57072.1"/>
    <property type="molecule type" value="Genomic_DNA"/>
</dbReference>
<dbReference type="InterPro" id="IPR001478">
    <property type="entry name" value="PDZ"/>
</dbReference>
<dbReference type="Proteomes" id="UP000315750">
    <property type="component" value="Chromosome"/>
</dbReference>
<evidence type="ECO:0000259" key="5">
    <source>
        <dbReference type="SMART" id="SM00228"/>
    </source>
</evidence>
<dbReference type="SUPFAM" id="SSF50494">
    <property type="entry name" value="Trypsin-like serine proteases"/>
    <property type="match status" value="1"/>
</dbReference>
<comment type="similarity">
    <text evidence="1">Belongs to the peptidase S1C family.</text>
</comment>
<dbReference type="GO" id="GO:0004252">
    <property type="term" value="F:serine-type endopeptidase activity"/>
    <property type="evidence" value="ECO:0007669"/>
    <property type="project" value="InterPro"/>
</dbReference>
<feature type="domain" description="PDZ" evidence="5">
    <location>
        <begin position="281"/>
        <end position="363"/>
    </location>
</feature>
<evidence type="ECO:0000313" key="7">
    <source>
        <dbReference type="Proteomes" id="UP000315750"/>
    </source>
</evidence>
<keyword evidence="4" id="KW-0812">Transmembrane</keyword>
<keyword evidence="2 6" id="KW-0645">Protease</keyword>
<dbReference type="InterPro" id="IPR001940">
    <property type="entry name" value="Peptidase_S1C"/>
</dbReference>
<dbReference type="Gene3D" id="2.40.10.120">
    <property type="match status" value="1"/>
</dbReference>
<evidence type="ECO:0000256" key="3">
    <source>
        <dbReference type="ARBA" id="ARBA00022801"/>
    </source>
</evidence>
<dbReference type="KEGG" id="amuc:Pan181_32860"/>
<dbReference type="InterPro" id="IPR009003">
    <property type="entry name" value="Peptidase_S1_PA"/>
</dbReference>
<keyword evidence="4" id="KW-0472">Membrane</keyword>
<dbReference type="GO" id="GO:0006508">
    <property type="term" value="P:proteolysis"/>
    <property type="evidence" value="ECO:0007669"/>
    <property type="project" value="UniProtKB-KW"/>
</dbReference>
<dbReference type="RefSeq" id="WP_145247985.1">
    <property type="nucleotide sequence ID" value="NZ_CP036278.1"/>
</dbReference>
<dbReference type="PRINTS" id="PR00834">
    <property type="entry name" value="PROTEASES2C"/>
</dbReference>